<dbReference type="RefSeq" id="XP_038076616.1">
    <property type="nucleotide sequence ID" value="XM_038220688.1"/>
</dbReference>
<evidence type="ECO:0000313" key="7">
    <source>
        <dbReference type="EnsemblMetazoa" id="XP_038076616.1"/>
    </source>
</evidence>
<dbReference type="GO" id="GO:0005737">
    <property type="term" value="C:cytoplasm"/>
    <property type="evidence" value="ECO:0007669"/>
    <property type="project" value="TreeGrafter"/>
</dbReference>
<evidence type="ECO:0000259" key="6">
    <source>
        <dbReference type="PROSITE" id="PS51700"/>
    </source>
</evidence>
<accession>A0A914BLG2</accession>
<feature type="compositionally biased region" description="Basic residues" evidence="5">
    <location>
        <begin position="1555"/>
        <end position="1569"/>
    </location>
</feature>
<dbReference type="EC" id="3.4.22.49" evidence="2"/>
<feature type="region of interest" description="Disordered" evidence="5">
    <location>
        <begin position="778"/>
        <end position="797"/>
    </location>
</feature>
<feature type="compositionally biased region" description="Polar residues" evidence="5">
    <location>
        <begin position="1829"/>
        <end position="1839"/>
    </location>
</feature>
<sequence>MEGERLLQCIKSSTDVEPLLRDLEVYLAPILRHKTSPSQELAAKYGLYSMKVLRACVQQLTVLKTGHATIIGIIRIANRSYQCIRKARKHTKMVPLSLEKLLFHMVVQSMAKGLVADATAFARNLHEHLSLCRHNFVTGDSIDNEYDTVCKQAFNQLWKACVDLEHSSKQAATKHMVVLDVRSQSLAFLMLTSYEVSWVVERALRAIAEFDRASNNSLDENNQVLEFLQSILDTLLNNLGDTKKNRELQPEEASELLSSLFELSLQFAKRCSHLKRPEEALTLHEKLQEIIVSKCSRHSQKLYIAAVSMIETTLCMRRLSSSDASKTAKRSKSQKPGDLVGTIKERIEGVVSSISKILEQGDPDFKAVHCLVEALEFFKKRFEGASSQQGRSGSPSPTAVSEELVPSVDAALKLLVDLLQVQREHLQTTCSTAKESSAGKGKQQRMSLQKAVNRQLAVLNLMSVLLLNRMDHTEAAARRMTEDALSVCQRTKAVIEEVSSGAGGALSNNEHRWLGTNAYNLGLMCYRKKWYLDAVPLLSVACEQLQVWCVTKELMDEEKVNKVQLPSKYELLVDCQRKAGRHREAMQTAVTYLWAHASHLTDQLTTPVEYWVKAKRDIVKSAEDEQLRTRTLFDAIQEMEGTISDESCSLVSRLLEQELSIYKAQRYDTTVEQYAVVCDLLSLYSDDKMRLHRAHAHIEQAQLLRDGTLDTDCSPVDCCKEALHLLEDLAQDFLQQQQQEQSSKDYLVVFDLLATAHFWLYICQSEANQATYITSQFPSTKEDPVQPESLEAPTAKKDKASSYVPSTSYTLAAEHAATEPLDRALDIWSDLMTADGCNQSMFNDPSSTGYCLKVAASLCELADRPIQQVQALNLLALLSTATSSNEDTILAYCQIIQALCRLGAFQEAESLLARAQTLMGKAVPDGDEGTGLEAAFTITKCYVMLAARKIGDFETLLGKALRIHGHKRRSRQSYLRNASLKHLQALYLLRPPTERSQDVSVRRDLIPDDLSPLELRAEAMRLQMGVGRLVLGEAVFGSEQSVQGDGFKLAAVGNDSGWNDIEFNQWTVLASVLQSLYDVGSLYMEQGCTREAKSYLKEGLVLADKFMLPRRSVAFLLQLSNLHTQCGQEEDCLASLSAVQQVLHLPEKASQLRRRDNTSVDAQDKKNKHGSDTHVETDEDDNDDNFIRTKRISISAECSSRGTFLGDTDTTSSPSLKTQTVKLPGYHTHPSDCFCASCCDVSLHVQEVSSFLRRAQCLELQGEVSQALTNLQVGLDAAAWSSKKSQVLLCKSCSCLQNVGSVKQTKGKEVKRPKSKQSSPDQFNMHPETATEIHACIARLTLLNSSLSEAERTIKRGLEQSTDESIPKAWLQFYEILVTLELKSQRTNTTISDLIFSMWDLQSSSKHHKDVQAPEEDLASQFDQLHLGKQVSKRLAQFQDSVFSERMHRPEVSRKRSDKVTEPGIFCDISDDDDDSNGVPNMAVCSAKSTKKQRQVTKATPHNLGLSSKKGALMFSVRKKRPAKKVVQDEVTPLNSAALSAFDFDEPSPSETKKKGTRGRPCRSAKTTAKRNAKIINLFDSDVDEVFEEEIETKNCKTATGSKRRTAKKSVRINLDSENLPNPLETEDLQEEPASSKPSRKSKQPTGVSEDSTAKPRRGRKPKPTDTEPSEPSTSRSRRGRKPNTENLRSEVVTRVSDDILQDLLSTSLELESPVKMHPPSLQSPNLSDLRFDFETNQFSRNIPTLNPLPNGTSLVLQDLDEIEIPRAGCDSDSDESKSAINIRRKTARKPAASRRKTGERCIVEDTEVLRGTKNTAVDAESTRKKTHQPAQSGKAQSGLINPDTNLASIISTLEQMNTQVRHRAPALLYRRVCQLLAACCGDRDPIKAAYYLSEATAVTLRHQKLASLAKKMKKLKKEIDADSVQNLAESLATMALDCNSKDGRTHKSNLKHLVNQRALFTFSQDPAGDTHLDVVQQTINALPEGWTVCILSAVSFSASLTGSLTDGDRLIMCRLSRGNTPIIVNQAMSPSGQGPSAASLLEEFDSILTESKLSVKETDKRAWWTCRQELDQRMQALTDAMEETLLGQWKGLLIGQRRNKEERRTIALAADKLKTRVESAGQKTVDSQLCQCILESFPKLSKPHLNSALACLTGLQPGSEEHSSLVSSFKQLTKDLAPATGREPVILILDKQIQQLPWETTPALRDTPICRMPSLYFILSHLRSRGSSNPASDPSPALDPSDTFYVLNPSNDLANTQKTFQKWFEKENGWKGVVARPPTKEEYRSALTDHQLFVFCGHGNGREFLTGDDIQRLTCRATSLLIGCSSGRLHATGNQEASGMVLNYLVAECPCLVANLWDVTDRDIDRFLEQLLRAWLDGGGSLLDGMAEARQACKLQHLIGCSPVVYGLPVRLWDNCR</sequence>
<dbReference type="GO" id="GO:0051307">
    <property type="term" value="P:meiotic chromosome separation"/>
    <property type="evidence" value="ECO:0007669"/>
    <property type="project" value="TreeGrafter"/>
</dbReference>
<dbReference type="OrthoDB" id="10255632at2759"/>
<comment type="catalytic activity">
    <reaction evidence="1">
        <text>All bonds known to be hydrolyzed by this endopeptidase have arginine in P1 and an acidic residue in P4. P6 is often occupied by an acidic residue or by a hydroxy-amino-acid residue, the phosphorylation of which enhances cleavage.</text>
        <dbReference type="EC" id="3.4.22.49"/>
    </reaction>
</comment>
<evidence type="ECO:0000256" key="2">
    <source>
        <dbReference type="ARBA" id="ARBA00012489"/>
    </source>
</evidence>
<feature type="region of interest" description="Disordered" evidence="5">
    <location>
        <begin position="1306"/>
        <end position="1325"/>
    </location>
</feature>
<name>A0A914BLG2_PATMI</name>
<dbReference type="GO" id="GO:0004197">
    <property type="term" value="F:cysteine-type endopeptidase activity"/>
    <property type="evidence" value="ECO:0007669"/>
    <property type="project" value="InterPro"/>
</dbReference>
<evidence type="ECO:0000313" key="8">
    <source>
        <dbReference type="Proteomes" id="UP000887568"/>
    </source>
</evidence>
<dbReference type="GO" id="GO:0006508">
    <property type="term" value="P:proteolysis"/>
    <property type="evidence" value="ECO:0007669"/>
    <property type="project" value="InterPro"/>
</dbReference>
<evidence type="ECO:0000256" key="5">
    <source>
        <dbReference type="SAM" id="MobiDB-lite"/>
    </source>
</evidence>
<dbReference type="RefSeq" id="XP_038076615.1">
    <property type="nucleotide sequence ID" value="XM_038220687.1"/>
</dbReference>
<feature type="region of interest" description="Disordered" evidence="5">
    <location>
        <begin position="1150"/>
        <end position="1182"/>
    </location>
</feature>
<dbReference type="EnsemblMetazoa" id="XM_038220687.1">
    <property type="protein sequence ID" value="XP_038076615.1"/>
    <property type="gene ID" value="LOC119744640"/>
</dbReference>
<evidence type="ECO:0000256" key="4">
    <source>
        <dbReference type="ARBA" id="ARBA00022829"/>
    </source>
</evidence>
<feature type="compositionally biased region" description="Basic and acidic residues" evidence="5">
    <location>
        <begin position="1153"/>
        <end position="1176"/>
    </location>
</feature>
<dbReference type="OMA" id="VESTAKC"/>
<dbReference type="CTD" id="9700"/>
<dbReference type="GO" id="GO:0005813">
    <property type="term" value="C:centrosome"/>
    <property type="evidence" value="ECO:0007669"/>
    <property type="project" value="TreeGrafter"/>
</dbReference>
<keyword evidence="4" id="KW-0159">Chromosome partition</keyword>
<reference evidence="7" key="1">
    <citation type="submission" date="2022-11" db="UniProtKB">
        <authorList>
            <consortium name="EnsemblMetazoa"/>
        </authorList>
    </citation>
    <scope>IDENTIFICATION</scope>
</reference>
<feature type="region of interest" description="Disordered" evidence="5">
    <location>
        <begin position="1542"/>
        <end position="1569"/>
    </location>
</feature>
<feature type="region of interest" description="Disordered" evidence="5">
    <location>
        <begin position="1816"/>
        <end position="1839"/>
    </location>
</feature>
<dbReference type="PANTHER" id="PTHR12792:SF0">
    <property type="entry name" value="SEPARIN"/>
    <property type="match status" value="1"/>
</dbReference>
<organism evidence="7 8">
    <name type="scientific">Patiria miniata</name>
    <name type="common">Bat star</name>
    <name type="synonym">Asterina miniata</name>
    <dbReference type="NCBI Taxonomy" id="46514"/>
    <lineage>
        <taxon>Eukaryota</taxon>
        <taxon>Metazoa</taxon>
        <taxon>Echinodermata</taxon>
        <taxon>Eleutherozoa</taxon>
        <taxon>Asterozoa</taxon>
        <taxon>Asteroidea</taxon>
        <taxon>Valvatacea</taxon>
        <taxon>Valvatida</taxon>
        <taxon>Asterinidae</taxon>
        <taxon>Patiria</taxon>
    </lineage>
</organism>
<dbReference type="Pfam" id="PF03568">
    <property type="entry name" value="Separin_C"/>
    <property type="match status" value="1"/>
</dbReference>
<keyword evidence="3" id="KW-0378">Hydrolase</keyword>
<feature type="region of interest" description="Disordered" evidence="5">
    <location>
        <begin position="1613"/>
        <end position="1693"/>
    </location>
</feature>
<dbReference type="GeneID" id="119744640"/>
<dbReference type="EnsemblMetazoa" id="XM_038220688.1">
    <property type="protein sequence ID" value="XP_038076616.1"/>
    <property type="gene ID" value="LOC119744640"/>
</dbReference>
<dbReference type="PANTHER" id="PTHR12792">
    <property type="entry name" value="EXTRA SPINDLE POLES 1-RELATED"/>
    <property type="match status" value="1"/>
</dbReference>
<proteinExistence type="predicted"/>
<dbReference type="PROSITE" id="PS51700">
    <property type="entry name" value="SEPARIN"/>
    <property type="match status" value="1"/>
</dbReference>
<dbReference type="Proteomes" id="UP000887568">
    <property type="component" value="Unplaced"/>
</dbReference>
<evidence type="ECO:0000256" key="3">
    <source>
        <dbReference type="ARBA" id="ARBA00022801"/>
    </source>
</evidence>
<dbReference type="GO" id="GO:0005634">
    <property type="term" value="C:nucleus"/>
    <property type="evidence" value="ECO:0007669"/>
    <property type="project" value="InterPro"/>
</dbReference>
<dbReference type="GO" id="GO:0072686">
    <property type="term" value="C:mitotic spindle"/>
    <property type="evidence" value="ECO:0007669"/>
    <property type="project" value="TreeGrafter"/>
</dbReference>
<feature type="region of interest" description="Disordered" evidence="5">
    <location>
        <begin position="1486"/>
        <end position="1505"/>
    </location>
</feature>
<keyword evidence="8" id="KW-1185">Reference proteome</keyword>
<dbReference type="InterPro" id="IPR005314">
    <property type="entry name" value="Peptidase_C50"/>
</dbReference>
<evidence type="ECO:0000256" key="1">
    <source>
        <dbReference type="ARBA" id="ARBA00000451"/>
    </source>
</evidence>
<feature type="domain" description="Peptidase C50" evidence="6">
    <location>
        <begin position="2241"/>
        <end position="2336"/>
    </location>
</feature>
<dbReference type="InterPro" id="IPR030397">
    <property type="entry name" value="SEPARIN_core_dom"/>
</dbReference>
<protein>
    <recommendedName>
        <fullName evidence="2">separase</fullName>
        <ecNumber evidence="2">3.4.22.49</ecNumber>
    </recommendedName>
</protein>